<dbReference type="Pfam" id="PF09697">
    <property type="entry name" value="Porph_ging"/>
    <property type="match status" value="1"/>
</dbReference>
<reference evidence="1 2" key="1">
    <citation type="submission" date="2017-04" db="EMBL/GenBank/DDBJ databases">
        <authorList>
            <person name="Afonso C.L."/>
            <person name="Miller P.J."/>
            <person name="Scott M.A."/>
            <person name="Spackman E."/>
            <person name="Goraichik I."/>
            <person name="Dimitrov K.M."/>
            <person name="Suarez D.L."/>
            <person name="Swayne D.E."/>
        </authorList>
    </citation>
    <scope>NUCLEOTIDE SEQUENCE [LARGE SCALE GENOMIC DNA]</scope>
    <source>
        <strain evidence="1 2">DSM 26133</strain>
    </source>
</reference>
<sequence>MLCALSFQGLAQSGIATYKTAASVNFSGDSTLSHGQQAAMQMQLRQALQREYELKFNGSESSYKQIQSLDKKEVAQASDVMVRVAGGSSLTYKDTKKKRYLQNADLFGKPFLIDDELEALDWEITGEKKQIGKYECQQARYTREARMMQVDTENGQPKEVVTQVEVTAWFTMDIPVNHGPDDFWGLPGLILEVNNGNSTIICSKILLNPQEKVVIEKPKGGKSITTEKFNELQEEKLQEMMQQYNGNGEERRVIRIGG</sequence>
<protein>
    <submittedName>
        <fullName evidence="1">GLPGLI family protein</fullName>
    </submittedName>
</protein>
<name>A0A1W2G9I6_REIFA</name>
<proteinExistence type="predicted"/>
<dbReference type="AlphaFoldDB" id="A0A1W2G9I6"/>
<dbReference type="STRING" id="692418.SAMN04488029_1594"/>
<dbReference type="NCBIfam" id="TIGR01200">
    <property type="entry name" value="GLPGLI"/>
    <property type="match status" value="1"/>
</dbReference>
<organism evidence="1 2">
    <name type="scientific">Reichenbachiella faecimaris</name>
    <dbReference type="NCBI Taxonomy" id="692418"/>
    <lineage>
        <taxon>Bacteria</taxon>
        <taxon>Pseudomonadati</taxon>
        <taxon>Bacteroidota</taxon>
        <taxon>Cytophagia</taxon>
        <taxon>Cytophagales</taxon>
        <taxon>Reichenbachiellaceae</taxon>
        <taxon>Reichenbachiella</taxon>
    </lineage>
</organism>
<evidence type="ECO:0000313" key="1">
    <source>
        <dbReference type="EMBL" id="SMD33261.1"/>
    </source>
</evidence>
<evidence type="ECO:0000313" key="2">
    <source>
        <dbReference type="Proteomes" id="UP000192472"/>
    </source>
</evidence>
<accession>A0A1W2G9I6</accession>
<keyword evidence="2" id="KW-1185">Reference proteome</keyword>
<dbReference type="EMBL" id="FWYF01000001">
    <property type="protein sequence ID" value="SMD33261.1"/>
    <property type="molecule type" value="Genomic_DNA"/>
</dbReference>
<dbReference type="Proteomes" id="UP000192472">
    <property type="component" value="Unassembled WGS sequence"/>
</dbReference>
<gene>
    <name evidence="1" type="ORF">SAMN04488029_1594</name>
</gene>
<dbReference type="InterPro" id="IPR005901">
    <property type="entry name" value="GLPGLI"/>
</dbReference>